<dbReference type="EC" id="7.1.1.-" evidence="3"/>
<evidence type="ECO:0000259" key="6">
    <source>
        <dbReference type="Pfam" id="PF00329"/>
    </source>
</evidence>
<reference evidence="7 8" key="1">
    <citation type="submission" date="2018-05" db="EMBL/GenBank/DDBJ databases">
        <title>Genomic Encyclopedia of Type Strains, Phase IV (KMG-IV): sequencing the most valuable type-strain genomes for metagenomic binning, comparative biology and taxonomic classification.</title>
        <authorList>
            <person name="Goeker M."/>
        </authorList>
    </citation>
    <scope>NUCLEOTIDE SEQUENCE [LARGE SCALE GENOMIC DNA]</scope>
    <source>
        <strain evidence="7 8">DSM 25350</strain>
    </source>
</reference>
<keyword evidence="3 5" id="KW-0874">Quinone</keyword>
<dbReference type="GO" id="GO:0050136">
    <property type="term" value="F:NADH dehydrogenase (quinone) (non-electrogenic) activity"/>
    <property type="evidence" value="ECO:0007669"/>
    <property type="project" value="UniProtKB-UniRule"/>
</dbReference>
<keyword evidence="3" id="KW-1003">Cell membrane</keyword>
<sequence>MESNALEQWKQRLQRQLADDISDCWLVNGEVTIEVKTENLIAVARRLRDEDGLHFEQLMDLCGVDYLAYGKGEWETEHASSAGFSRAVEQGQQDAEIKWTKTRFVVVYHLLSITNNQRLRVRCNVPDKSLMIPSVTSVWAAANWYEREAFDLFGIRFENHDDLRRLLTDYGFSGHPFRKDFPLIGQVEIRYDATEKRCVYEPVSIEPRTLVPKVIRHDSRYQSEQEESN</sequence>
<dbReference type="HAMAP" id="MF_01357">
    <property type="entry name" value="NDH1_NuoC"/>
    <property type="match status" value="1"/>
</dbReference>
<dbReference type="PANTHER" id="PTHR10884">
    <property type="entry name" value="NADH DEHYDROGENASE UBIQUINONE IRON-SULFUR PROTEIN 3"/>
    <property type="match status" value="1"/>
</dbReference>
<accession>A0A316FHV3</accession>
<dbReference type="InterPro" id="IPR020396">
    <property type="entry name" value="NADH_UbQ_OxRdtase_CS"/>
</dbReference>
<dbReference type="InterPro" id="IPR037232">
    <property type="entry name" value="NADH_quin_OxRdtase_su_C/D-like"/>
</dbReference>
<evidence type="ECO:0000256" key="3">
    <source>
        <dbReference type="HAMAP-Rule" id="MF_01357"/>
    </source>
</evidence>
<dbReference type="OrthoDB" id="9803286at2"/>
<evidence type="ECO:0000256" key="1">
    <source>
        <dbReference type="ARBA" id="ARBA00007569"/>
    </source>
</evidence>
<dbReference type="Proteomes" id="UP000245790">
    <property type="component" value="Unassembled WGS sequence"/>
</dbReference>
<dbReference type="SUPFAM" id="SSF143243">
    <property type="entry name" value="Nqo5-like"/>
    <property type="match status" value="1"/>
</dbReference>
<protein>
    <recommendedName>
        <fullName evidence="3">NADH-quinone oxidoreductase subunit C</fullName>
        <ecNumber evidence="3">7.1.1.-</ecNumber>
    </recommendedName>
    <alternativeName>
        <fullName evidence="3">NADH dehydrogenase I subunit C</fullName>
    </alternativeName>
    <alternativeName>
        <fullName evidence="3">NDH-1 subunit C</fullName>
    </alternativeName>
</protein>
<dbReference type="NCBIfam" id="NF004730">
    <property type="entry name" value="PRK06074.1-1"/>
    <property type="match status" value="1"/>
</dbReference>
<organism evidence="7 8">
    <name type="scientific">Pleionea mediterranea</name>
    <dbReference type="NCBI Taxonomy" id="523701"/>
    <lineage>
        <taxon>Bacteria</taxon>
        <taxon>Pseudomonadati</taxon>
        <taxon>Pseudomonadota</taxon>
        <taxon>Gammaproteobacteria</taxon>
        <taxon>Oceanospirillales</taxon>
        <taxon>Pleioneaceae</taxon>
        <taxon>Pleionea</taxon>
    </lineage>
</organism>
<evidence type="ECO:0000256" key="2">
    <source>
        <dbReference type="ARBA" id="ARBA00022448"/>
    </source>
</evidence>
<comment type="similarity">
    <text evidence="1 3 4">Belongs to the complex I 30 kDa subunit family.</text>
</comment>
<comment type="subunit">
    <text evidence="3">NDH-1 is composed of 14 different subunits. Subunits NuoB, C, D, E, F, and G constitute the peripheral sector of the complex.</text>
</comment>
<dbReference type="AlphaFoldDB" id="A0A316FHV3"/>
<keyword evidence="3" id="KW-0830">Ubiquinone</keyword>
<dbReference type="PROSITE" id="PS00542">
    <property type="entry name" value="COMPLEX1_30K"/>
    <property type="match status" value="1"/>
</dbReference>
<keyword evidence="3 4" id="KW-1278">Translocase</keyword>
<dbReference type="GO" id="GO:0008137">
    <property type="term" value="F:NADH dehydrogenase (ubiquinone) activity"/>
    <property type="evidence" value="ECO:0007669"/>
    <property type="project" value="InterPro"/>
</dbReference>
<dbReference type="Pfam" id="PF00329">
    <property type="entry name" value="Complex1_30kDa"/>
    <property type="match status" value="1"/>
</dbReference>
<comment type="subcellular location">
    <subcellularLocation>
        <location evidence="3">Cell membrane</location>
        <topology evidence="3">Peripheral membrane protein</topology>
        <orientation evidence="3">Cytoplasmic side</orientation>
    </subcellularLocation>
</comment>
<dbReference type="NCBIfam" id="TIGR01961">
    <property type="entry name" value="NuoC_fam"/>
    <property type="match status" value="1"/>
</dbReference>
<evidence type="ECO:0000256" key="5">
    <source>
        <dbReference type="RuleBase" id="RU003582"/>
    </source>
</evidence>
<keyword evidence="8" id="KW-1185">Reference proteome</keyword>
<gene>
    <name evidence="3" type="primary">nuoC</name>
    <name evidence="7" type="ORF">C8D97_10948</name>
</gene>
<dbReference type="GO" id="GO:0048038">
    <property type="term" value="F:quinone binding"/>
    <property type="evidence" value="ECO:0007669"/>
    <property type="project" value="UniProtKB-KW"/>
</dbReference>
<dbReference type="InterPro" id="IPR010218">
    <property type="entry name" value="NADH_DH_suC"/>
</dbReference>
<comment type="catalytic activity">
    <reaction evidence="3 5">
        <text>a quinone + NADH + 5 H(+)(in) = a quinol + NAD(+) + 4 H(+)(out)</text>
        <dbReference type="Rhea" id="RHEA:57888"/>
        <dbReference type="ChEBI" id="CHEBI:15378"/>
        <dbReference type="ChEBI" id="CHEBI:24646"/>
        <dbReference type="ChEBI" id="CHEBI:57540"/>
        <dbReference type="ChEBI" id="CHEBI:57945"/>
        <dbReference type="ChEBI" id="CHEBI:132124"/>
    </reaction>
</comment>
<evidence type="ECO:0000256" key="4">
    <source>
        <dbReference type="RuleBase" id="RU003456"/>
    </source>
</evidence>
<name>A0A316FHV3_9GAMM</name>
<evidence type="ECO:0000313" key="7">
    <source>
        <dbReference type="EMBL" id="PWK48498.1"/>
    </source>
</evidence>
<dbReference type="EMBL" id="QGGU01000009">
    <property type="protein sequence ID" value="PWK48498.1"/>
    <property type="molecule type" value="Genomic_DNA"/>
</dbReference>
<dbReference type="PANTHER" id="PTHR10884:SF14">
    <property type="entry name" value="NADH DEHYDROGENASE [UBIQUINONE] IRON-SULFUR PROTEIN 3, MITOCHONDRIAL"/>
    <property type="match status" value="1"/>
</dbReference>
<keyword evidence="2 3" id="KW-0813">Transport</keyword>
<dbReference type="RefSeq" id="WP_109764172.1">
    <property type="nucleotide sequence ID" value="NZ_QGGU01000009.1"/>
</dbReference>
<dbReference type="Gene3D" id="3.30.460.80">
    <property type="entry name" value="NADH:ubiquinone oxidoreductase, 30kDa subunit"/>
    <property type="match status" value="1"/>
</dbReference>
<evidence type="ECO:0000313" key="8">
    <source>
        <dbReference type="Proteomes" id="UP000245790"/>
    </source>
</evidence>
<proteinExistence type="inferred from homology"/>
<dbReference type="InterPro" id="IPR001268">
    <property type="entry name" value="NADH_UbQ_OxRdtase_30kDa_su"/>
</dbReference>
<comment type="caution">
    <text evidence="7">The sequence shown here is derived from an EMBL/GenBank/DDBJ whole genome shotgun (WGS) entry which is preliminary data.</text>
</comment>
<comment type="function">
    <text evidence="3">NDH-1 shuttles electrons from NADH, via FMN and iron-sulfur (Fe-S) centers, to quinones in the respiratory chain. The immediate electron acceptor for the enzyme in this species is believed to be ubiquinone. Couples the redox reaction to proton translocation (for every two electrons transferred, four hydrogen ions are translocated across the cytoplasmic membrane), and thus conserves the redox energy in a proton gradient.</text>
</comment>
<feature type="domain" description="NADH:ubiquinone oxidoreductase 30kDa subunit" evidence="6">
    <location>
        <begin position="33"/>
        <end position="186"/>
    </location>
</feature>
<keyword evidence="3" id="KW-0472">Membrane</keyword>
<keyword evidence="3 4" id="KW-0520">NAD</keyword>
<dbReference type="GO" id="GO:0005886">
    <property type="term" value="C:plasma membrane"/>
    <property type="evidence" value="ECO:0007669"/>
    <property type="project" value="UniProtKB-SubCell"/>
</dbReference>